<gene>
    <name evidence="1" type="ORF">KUTeg_011234</name>
</gene>
<accession>A0ABQ9F3R4</accession>
<evidence type="ECO:0000313" key="1">
    <source>
        <dbReference type="EMBL" id="KAJ8311206.1"/>
    </source>
</evidence>
<sequence>MISQPTAPRGVNNLPSIFPPYEKACFDSNNRAVGLSSFKDKWLECCPHIRISTPRDDTERTLYAACIRQSLDELHGVVRPSGIKDPVWSHIRWYTNAIQLSVRRESDSPGSHVYWYCVSDPDPILHPFVSTFALLVAVVSISSRLHKTATALLSCGLHVKVNDSPATANSDEPGAALSVDMLDPMSTERYLTVKKD</sequence>
<protein>
    <submittedName>
        <fullName evidence="1">Uncharacterized protein</fullName>
    </submittedName>
</protein>
<comment type="caution">
    <text evidence="1">The sequence shown here is derived from an EMBL/GenBank/DDBJ whole genome shotgun (WGS) entry which is preliminary data.</text>
</comment>
<name>A0ABQ9F3R4_TEGGR</name>
<evidence type="ECO:0000313" key="2">
    <source>
        <dbReference type="Proteomes" id="UP001217089"/>
    </source>
</evidence>
<dbReference type="EMBL" id="JARBDR010000539">
    <property type="protein sequence ID" value="KAJ8311206.1"/>
    <property type="molecule type" value="Genomic_DNA"/>
</dbReference>
<dbReference type="Proteomes" id="UP001217089">
    <property type="component" value="Unassembled WGS sequence"/>
</dbReference>
<keyword evidence="2" id="KW-1185">Reference proteome</keyword>
<reference evidence="1 2" key="1">
    <citation type="submission" date="2022-12" db="EMBL/GenBank/DDBJ databases">
        <title>Chromosome-level genome of Tegillarca granosa.</title>
        <authorList>
            <person name="Kim J."/>
        </authorList>
    </citation>
    <scope>NUCLEOTIDE SEQUENCE [LARGE SCALE GENOMIC DNA]</scope>
    <source>
        <strain evidence="1">Teg-2019</strain>
        <tissue evidence="1">Adductor muscle</tissue>
    </source>
</reference>
<proteinExistence type="predicted"/>
<organism evidence="1 2">
    <name type="scientific">Tegillarca granosa</name>
    <name type="common">Malaysian cockle</name>
    <name type="synonym">Anadara granosa</name>
    <dbReference type="NCBI Taxonomy" id="220873"/>
    <lineage>
        <taxon>Eukaryota</taxon>
        <taxon>Metazoa</taxon>
        <taxon>Spiralia</taxon>
        <taxon>Lophotrochozoa</taxon>
        <taxon>Mollusca</taxon>
        <taxon>Bivalvia</taxon>
        <taxon>Autobranchia</taxon>
        <taxon>Pteriomorphia</taxon>
        <taxon>Arcoida</taxon>
        <taxon>Arcoidea</taxon>
        <taxon>Arcidae</taxon>
        <taxon>Tegillarca</taxon>
    </lineage>
</organism>